<gene>
    <name evidence="3" type="ORF">PTTG_27521</name>
</gene>
<name>A0A180GKA8_PUCT1</name>
<organism evidence="3">
    <name type="scientific">Puccinia triticina (isolate 1-1 / race 1 (BBBD))</name>
    <name type="common">Brown leaf rust fungus</name>
    <dbReference type="NCBI Taxonomy" id="630390"/>
    <lineage>
        <taxon>Eukaryota</taxon>
        <taxon>Fungi</taxon>
        <taxon>Dikarya</taxon>
        <taxon>Basidiomycota</taxon>
        <taxon>Pucciniomycotina</taxon>
        <taxon>Pucciniomycetes</taxon>
        <taxon>Pucciniales</taxon>
        <taxon>Pucciniaceae</taxon>
        <taxon>Puccinia</taxon>
    </lineage>
</organism>
<keyword evidence="5" id="KW-1185">Reference proteome</keyword>
<feature type="region of interest" description="Disordered" evidence="1">
    <location>
        <begin position="64"/>
        <end position="96"/>
    </location>
</feature>
<evidence type="ECO:0000313" key="4">
    <source>
        <dbReference type="EnsemblFungi" id="PTTG_27521-t43_1-p1"/>
    </source>
</evidence>
<reference evidence="3" key="1">
    <citation type="submission" date="2009-11" db="EMBL/GenBank/DDBJ databases">
        <authorList>
            <consortium name="The Broad Institute Genome Sequencing Platform"/>
            <person name="Ward D."/>
            <person name="Feldgarden M."/>
            <person name="Earl A."/>
            <person name="Young S.K."/>
            <person name="Zeng Q."/>
            <person name="Koehrsen M."/>
            <person name="Alvarado L."/>
            <person name="Berlin A."/>
            <person name="Bochicchio J."/>
            <person name="Borenstein D."/>
            <person name="Chapman S.B."/>
            <person name="Chen Z."/>
            <person name="Engels R."/>
            <person name="Freedman E."/>
            <person name="Gellesch M."/>
            <person name="Goldberg J."/>
            <person name="Griggs A."/>
            <person name="Gujja S."/>
            <person name="Heilman E."/>
            <person name="Heiman D."/>
            <person name="Hepburn T."/>
            <person name="Howarth C."/>
            <person name="Jen D."/>
            <person name="Larson L."/>
            <person name="Lewis B."/>
            <person name="Mehta T."/>
            <person name="Park D."/>
            <person name="Pearson M."/>
            <person name="Roberts A."/>
            <person name="Saif S."/>
            <person name="Shea T."/>
            <person name="Shenoy N."/>
            <person name="Sisk P."/>
            <person name="Stolte C."/>
            <person name="Sykes S."/>
            <person name="Thomson T."/>
            <person name="Walk T."/>
            <person name="White J."/>
            <person name="Yandava C."/>
            <person name="Izard J."/>
            <person name="Baranova O.V."/>
            <person name="Blanton J.M."/>
            <person name="Tanner A.C."/>
            <person name="Dewhirst F.E."/>
            <person name="Haas B."/>
            <person name="Nusbaum C."/>
            <person name="Birren B."/>
        </authorList>
    </citation>
    <scope>NUCLEOTIDE SEQUENCE [LARGE SCALE GENOMIC DNA]</scope>
    <source>
        <strain evidence="3">1-1 BBBD Race 1</strain>
    </source>
</reference>
<feature type="chain" id="PRO_5008109990" description="Secreted protein" evidence="2">
    <location>
        <begin position="24"/>
        <end position="96"/>
    </location>
</feature>
<sequence>MRSAIFTGIYLVWLACSTHYVMAAPTGAVRAKAGGCACCLHVKQVPPPNPVMQESEAKVVSGTEKLIDNPSKGEPPAVPSISKTPISEERPSNNDA</sequence>
<accession>A0A180GKA8</accession>
<dbReference type="PROSITE" id="PS51257">
    <property type="entry name" value="PROKAR_LIPOPROTEIN"/>
    <property type="match status" value="1"/>
</dbReference>
<dbReference type="VEuPathDB" id="FungiDB:PTTG_27521"/>
<dbReference type="EnsemblFungi" id="PTTG_27521-t43_1">
    <property type="protein sequence ID" value="PTTG_27521-t43_1-p1"/>
    <property type="gene ID" value="PTTG_27521"/>
</dbReference>
<evidence type="ECO:0000313" key="3">
    <source>
        <dbReference type="EMBL" id="OAV92888.1"/>
    </source>
</evidence>
<proteinExistence type="predicted"/>
<evidence type="ECO:0000256" key="2">
    <source>
        <dbReference type="SAM" id="SignalP"/>
    </source>
</evidence>
<feature type="signal peptide" evidence="2">
    <location>
        <begin position="1"/>
        <end position="23"/>
    </location>
</feature>
<evidence type="ECO:0000313" key="5">
    <source>
        <dbReference type="Proteomes" id="UP000005240"/>
    </source>
</evidence>
<evidence type="ECO:0008006" key="6">
    <source>
        <dbReference type="Google" id="ProtNLM"/>
    </source>
</evidence>
<keyword evidence="2" id="KW-0732">Signal</keyword>
<reference evidence="4" key="4">
    <citation type="submission" date="2025-05" db="UniProtKB">
        <authorList>
            <consortium name="EnsemblFungi"/>
        </authorList>
    </citation>
    <scope>IDENTIFICATION</scope>
    <source>
        <strain evidence="4">isolate 1-1 / race 1 (BBBD)</strain>
    </source>
</reference>
<dbReference type="Proteomes" id="UP000005240">
    <property type="component" value="Unassembled WGS sequence"/>
</dbReference>
<dbReference type="EMBL" id="ADAS02000058">
    <property type="protein sequence ID" value="OAV92888.1"/>
    <property type="molecule type" value="Genomic_DNA"/>
</dbReference>
<protein>
    <recommendedName>
        <fullName evidence="6">Secreted protein</fullName>
    </recommendedName>
</protein>
<evidence type="ECO:0000256" key="1">
    <source>
        <dbReference type="SAM" id="MobiDB-lite"/>
    </source>
</evidence>
<reference evidence="3" key="2">
    <citation type="submission" date="2016-05" db="EMBL/GenBank/DDBJ databases">
        <title>Comparative analysis highlights variable genome content of wheat rusts and divergence of the mating loci.</title>
        <authorList>
            <person name="Cuomo C.A."/>
            <person name="Bakkeren G."/>
            <person name="Szabo L."/>
            <person name="Khalil H."/>
            <person name="Joly D."/>
            <person name="Goldberg J."/>
            <person name="Young S."/>
            <person name="Zeng Q."/>
            <person name="Fellers J."/>
        </authorList>
    </citation>
    <scope>NUCLEOTIDE SEQUENCE [LARGE SCALE GENOMIC DNA]</scope>
    <source>
        <strain evidence="3">1-1 BBBD Race 1</strain>
    </source>
</reference>
<feature type="compositionally biased region" description="Basic and acidic residues" evidence="1">
    <location>
        <begin position="86"/>
        <end position="96"/>
    </location>
</feature>
<reference evidence="4 5" key="3">
    <citation type="journal article" date="2017" name="G3 (Bethesda)">
        <title>Comparative analysis highlights variable genome content of wheat rusts and divergence of the mating loci.</title>
        <authorList>
            <person name="Cuomo C.A."/>
            <person name="Bakkeren G."/>
            <person name="Khalil H.B."/>
            <person name="Panwar V."/>
            <person name="Joly D."/>
            <person name="Linning R."/>
            <person name="Sakthikumar S."/>
            <person name="Song X."/>
            <person name="Adiconis X."/>
            <person name="Fan L."/>
            <person name="Goldberg J.M."/>
            <person name="Levin J.Z."/>
            <person name="Young S."/>
            <person name="Zeng Q."/>
            <person name="Anikster Y."/>
            <person name="Bruce M."/>
            <person name="Wang M."/>
            <person name="Yin C."/>
            <person name="McCallum B."/>
            <person name="Szabo L.J."/>
            <person name="Hulbert S."/>
            <person name="Chen X."/>
            <person name="Fellers J.P."/>
        </authorList>
    </citation>
    <scope>NUCLEOTIDE SEQUENCE</scope>
    <source>
        <strain evidence="4">isolate 1-1 / race 1 (BBBD)</strain>
        <strain evidence="5">Isolate 1-1 / race 1 (BBBD)</strain>
    </source>
</reference>
<dbReference type="AlphaFoldDB" id="A0A180GKA8"/>